<dbReference type="PROSITE" id="PS51257">
    <property type="entry name" value="PROKAR_LIPOPROTEIN"/>
    <property type="match status" value="1"/>
</dbReference>
<dbReference type="GeneID" id="30957704"/>
<organism evidence="2 3">
    <name type="scientific">Natronorubrum daqingense</name>
    <dbReference type="NCBI Taxonomy" id="588898"/>
    <lineage>
        <taxon>Archaea</taxon>
        <taxon>Methanobacteriati</taxon>
        <taxon>Methanobacteriota</taxon>
        <taxon>Stenosarchaea group</taxon>
        <taxon>Halobacteria</taxon>
        <taxon>Halobacteriales</taxon>
        <taxon>Natrialbaceae</taxon>
        <taxon>Natronorubrum</taxon>
    </lineage>
</organism>
<dbReference type="KEGG" id="hda:BB347_17135"/>
<keyword evidence="1" id="KW-0614">Plasmid</keyword>
<dbReference type="EMBL" id="CP019328">
    <property type="protein sequence ID" value="APX98430.1"/>
    <property type="molecule type" value="Genomic_DNA"/>
</dbReference>
<evidence type="ECO:0000313" key="4">
    <source>
        <dbReference type="Proteomes" id="UP000187321"/>
    </source>
</evidence>
<keyword evidence="3" id="KW-1185">Reference proteome</keyword>
<geneLocation type="plasmid" evidence="1">
    <name>unnamed1</name>
</geneLocation>
<dbReference type="RefSeq" id="WP_076583413.1">
    <property type="nucleotide sequence ID" value="NZ_CP019328.1"/>
</dbReference>
<sequence>MNRRQILQQIAGSSVLLTAGCSSIGENPGPFHFAIVNLRDQHYYVEFAVWDDSDTLLTDGAVDIAPRGDDEYTALDFENVAEVTNGDVITAEVEVAGETFEEAFEVTCNKSDNADNNLFFRIRHPDVSTPTGTGMEFSGSEC</sequence>
<dbReference type="OrthoDB" id="341708at2157"/>
<evidence type="ECO:0000313" key="3">
    <source>
        <dbReference type="Proteomes" id="UP000185687"/>
    </source>
</evidence>
<evidence type="ECO:0000313" key="1">
    <source>
        <dbReference type="EMBL" id="APX98430.1"/>
    </source>
</evidence>
<reference evidence="1 4" key="1">
    <citation type="submission" date="2017-01" db="EMBL/GenBank/DDBJ databases">
        <title>Complete genome sequence of Haloterrigena daqingensis type strain (JX313T).</title>
        <authorList>
            <person name="Shuang W."/>
        </authorList>
    </citation>
    <scope>NUCLEOTIDE SEQUENCE [LARGE SCALE GENOMIC DNA]</scope>
    <source>
        <strain evidence="4">JX313</strain>
        <strain evidence="1">JX313T</strain>
        <plasmid evidence="4">Plasmid unnamed1</plasmid>
        <plasmid evidence="1">unnamed1</plasmid>
    </source>
</reference>
<dbReference type="Proteomes" id="UP000187321">
    <property type="component" value="Plasmid unnamed1"/>
</dbReference>
<accession>A0A1N7FGN8</accession>
<dbReference type="EMBL" id="FTNP01000006">
    <property type="protein sequence ID" value="SIR99463.1"/>
    <property type="molecule type" value="Genomic_DNA"/>
</dbReference>
<dbReference type="Proteomes" id="UP000185687">
    <property type="component" value="Unassembled WGS sequence"/>
</dbReference>
<gene>
    <name evidence="1" type="ORF">BB347_17135</name>
    <name evidence="2" type="ORF">SAMN05421809_3210</name>
</gene>
<evidence type="ECO:0000313" key="2">
    <source>
        <dbReference type="EMBL" id="SIR99463.1"/>
    </source>
</evidence>
<reference evidence="2 3" key="2">
    <citation type="submission" date="2017-01" db="EMBL/GenBank/DDBJ databases">
        <authorList>
            <person name="Mah S.A."/>
            <person name="Swanson W.J."/>
            <person name="Moy G.W."/>
            <person name="Vacquier V.D."/>
        </authorList>
    </citation>
    <scope>NUCLEOTIDE SEQUENCE [LARGE SCALE GENOMIC DNA]</scope>
    <source>
        <strain evidence="2 3">CGMCC 1.8909</strain>
    </source>
</reference>
<proteinExistence type="predicted"/>
<protein>
    <submittedName>
        <fullName evidence="2">Uncharacterized protein</fullName>
    </submittedName>
</protein>
<name>A0A1N7FGN8_9EURY</name>
<dbReference type="AlphaFoldDB" id="A0A1N7FGN8"/>